<proteinExistence type="predicted"/>
<evidence type="ECO:0000256" key="2">
    <source>
        <dbReference type="SAM" id="SignalP"/>
    </source>
</evidence>
<dbReference type="SUPFAM" id="SSF53850">
    <property type="entry name" value="Periplasmic binding protein-like II"/>
    <property type="match status" value="1"/>
</dbReference>
<evidence type="ECO:0000313" key="3">
    <source>
        <dbReference type="EMBL" id="QHT59156.1"/>
    </source>
</evidence>
<name>A0A6C0FPU1_9BACL</name>
<organism evidence="3 4">
    <name type="scientific">Paenibacillus lycopersici</name>
    <dbReference type="NCBI Taxonomy" id="2704462"/>
    <lineage>
        <taxon>Bacteria</taxon>
        <taxon>Bacillati</taxon>
        <taxon>Bacillota</taxon>
        <taxon>Bacilli</taxon>
        <taxon>Bacillales</taxon>
        <taxon>Paenibacillaceae</taxon>
        <taxon>Paenibacillus</taxon>
    </lineage>
</organism>
<feature type="compositionally biased region" description="Low complexity" evidence="1">
    <location>
        <begin position="35"/>
        <end position="50"/>
    </location>
</feature>
<keyword evidence="4" id="KW-1185">Reference proteome</keyword>
<sequence>MKRYVKLAKWTTLALVISSLPTLAACSSDNNNAANGSGTNTNNQAAANDGAKSDVDPSKLWEQKFDPPVTITTAIVDDGASRGNAFKPGESMEDNVNTRWMKENMGIDVKFDFIVTKAEDYDTKIRLLLSSGGKLPDVFSAPGDSLQNLIDAGKVMPLDDAIEKYAHPEYKKLLEKFDYALGEVKRDGKLYGLPGFFMGDEGTVMWIRKDWLDKLGLQEPKTLDELTNVLKAFTEDDPDGDGKADTIGLAVPLKEGPWTWMGQTDAIVAALTDQMINTFDIRSYWNKGADGKLSYGAIQPDAKKYLQLMKDWMSNGYIDKEAGIMDPMKASEAAAAGKAGVMFGPAWMGGWPLGDAEKVDPKADFEAYNLPSGPDGKFGRAEKGITAGFTMFNKDFKDIEAWFAYFNKLFAKNLNQDGDPYNDPRFKDGFHEGYDYVNYNGKIVKGDFKEAGVPEDKWPLKDGSRMDMRFMMANITGGTTTIPYSNTDAIKKFLADPKAEPQTSTEFDVKASPARALKAQGVRLNQGITEGKNYFTGPLTPTMKSKGQLLTKLATETYLKIIYGEKPMDYFDDFVKQWNDNGGQKITDEVNAWYAESNK</sequence>
<dbReference type="PANTHER" id="PTHR43649">
    <property type="entry name" value="ARABINOSE-BINDING PROTEIN-RELATED"/>
    <property type="match status" value="1"/>
</dbReference>
<dbReference type="PROSITE" id="PS51257">
    <property type="entry name" value="PROKAR_LIPOPROTEIN"/>
    <property type="match status" value="1"/>
</dbReference>
<keyword evidence="2" id="KW-0732">Signal</keyword>
<dbReference type="AlphaFoldDB" id="A0A6C0FPU1"/>
<reference evidence="3 4" key="1">
    <citation type="submission" date="2020-01" db="EMBL/GenBank/DDBJ databases">
        <title>Paenibacillus sp. nov., isolated from tomato rhizosphere.</title>
        <authorList>
            <person name="Weon H.-Y."/>
            <person name="Lee S.A."/>
        </authorList>
    </citation>
    <scope>NUCLEOTIDE SEQUENCE [LARGE SCALE GENOMIC DNA]</scope>
    <source>
        <strain evidence="3 4">12200R-189</strain>
    </source>
</reference>
<dbReference type="KEGG" id="plyc:GXP70_03705"/>
<dbReference type="Gene3D" id="3.40.190.10">
    <property type="entry name" value="Periplasmic binding protein-like II"/>
    <property type="match status" value="3"/>
</dbReference>
<dbReference type="InterPro" id="IPR050490">
    <property type="entry name" value="Bact_solute-bd_prot1"/>
</dbReference>
<evidence type="ECO:0000256" key="1">
    <source>
        <dbReference type="SAM" id="MobiDB-lite"/>
    </source>
</evidence>
<accession>A0A6C0FPU1</accession>
<dbReference type="Pfam" id="PF01547">
    <property type="entry name" value="SBP_bac_1"/>
    <property type="match status" value="1"/>
</dbReference>
<evidence type="ECO:0000313" key="4">
    <source>
        <dbReference type="Proteomes" id="UP000476064"/>
    </source>
</evidence>
<dbReference type="Proteomes" id="UP000476064">
    <property type="component" value="Chromosome"/>
</dbReference>
<feature type="signal peptide" evidence="2">
    <location>
        <begin position="1"/>
        <end position="24"/>
    </location>
</feature>
<feature type="chain" id="PRO_5039709320" evidence="2">
    <location>
        <begin position="25"/>
        <end position="599"/>
    </location>
</feature>
<gene>
    <name evidence="3" type="ORF">GXP70_03705</name>
</gene>
<dbReference type="PANTHER" id="PTHR43649:SF12">
    <property type="entry name" value="DIACETYLCHITOBIOSE BINDING PROTEIN DASA"/>
    <property type="match status" value="1"/>
</dbReference>
<feature type="region of interest" description="Disordered" evidence="1">
    <location>
        <begin position="35"/>
        <end position="55"/>
    </location>
</feature>
<dbReference type="RefSeq" id="WP_162355224.1">
    <property type="nucleotide sequence ID" value="NZ_CP048209.1"/>
</dbReference>
<dbReference type="EMBL" id="CP048209">
    <property type="protein sequence ID" value="QHT59156.1"/>
    <property type="molecule type" value="Genomic_DNA"/>
</dbReference>
<protein>
    <submittedName>
        <fullName evidence="3">Extracellular solute-binding protein</fullName>
    </submittedName>
</protein>
<dbReference type="InterPro" id="IPR006059">
    <property type="entry name" value="SBP"/>
</dbReference>